<name>A0AB39C6X4_9CAUD</name>
<dbReference type="EMBL" id="PP965177">
    <property type="protein sequence ID" value="XDJ02372.1"/>
    <property type="molecule type" value="Genomic_DNA"/>
</dbReference>
<proteinExistence type="predicted"/>
<sequence>MILREMFKRNLKNTKKQQESSEKHEKTIENYSFCPKNKILCNFLVKMKYQMGVPNNNLVLLDRKGHQVYQVIEKIPNLQTLLYKGIGQKTKIAEVQFMKYKLVNGNWSLVEKDALTTMQEVLPLTSTAFIVDIPRTKESIHRYVRKGLGDGRFATVAIGGSGVFWKAFLTYIFPWMLDIAKVYCAIKIAQAFYEEKRGGRDGGTGMQAVVQYGKWYLVFWCIPWLTELIDGIGGTMFNELRSNKIDLKPTMVEPYRR</sequence>
<protein>
    <submittedName>
        <fullName evidence="1">Uncharacterized protein</fullName>
    </submittedName>
</protein>
<evidence type="ECO:0000313" key="1">
    <source>
        <dbReference type="EMBL" id="XDJ02372.1"/>
    </source>
</evidence>
<accession>A0AB39C6X4</accession>
<organism evidence="1">
    <name type="scientific">Bacillus phage KoopaTroopa</name>
    <dbReference type="NCBI Taxonomy" id="3234046"/>
    <lineage>
        <taxon>Viruses</taxon>
        <taxon>Duplodnaviria</taxon>
        <taxon>Heunggongvirae</taxon>
        <taxon>Uroviricota</taxon>
        <taxon>Caudoviricetes</taxon>
    </lineage>
</organism>
<reference evidence="1" key="1">
    <citation type="submission" date="2024-06" db="EMBL/GenBank/DDBJ databases">
        <authorList>
            <person name="Lee H."/>
            <person name="Agrawal S."/>
        </authorList>
    </citation>
    <scope>NUCLEOTIDE SEQUENCE</scope>
</reference>